<dbReference type="Gene3D" id="3.40.50.800">
    <property type="entry name" value="Anticodon-binding domain"/>
    <property type="match status" value="1"/>
</dbReference>
<dbReference type="GO" id="GO:0004812">
    <property type="term" value="F:aminoacyl-tRNA ligase activity"/>
    <property type="evidence" value="ECO:0007669"/>
    <property type="project" value="UniProtKB-KW"/>
</dbReference>
<name>A0A2M7VZM9_9BACT</name>
<evidence type="ECO:0000313" key="4">
    <source>
        <dbReference type="Proteomes" id="UP000228743"/>
    </source>
</evidence>
<evidence type="ECO:0000256" key="1">
    <source>
        <dbReference type="ARBA" id="ARBA00023146"/>
    </source>
</evidence>
<reference evidence="4" key="1">
    <citation type="submission" date="2017-09" db="EMBL/GenBank/DDBJ databases">
        <title>Depth-based differentiation of microbial function through sediment-hosted aquifers and enrichment of novel symbionts in the deep terrestrial subsurface.</title>
        <authorList>
            <person name="Probst A.J."/>
            <person name="Ladd B."/>
            <person name="Jarett J.K."/>
            <person name="Geller-Mcgrath D.E."/>
            <person name="Sieber C.M.K."/>
            <person name="Emerson J.B."/>
            <person name="Anantharaman K."/>
            <person name="Thomas B.C."/>
            <person name="Malmstrom R."/>
            <person name="Stieglmeier M."/>
            <person name="Klingl A."/>
            <person name="Woyke T."/>
            <person name="Ryan C.M."/>
            <person name="Banfield J.F."/>
        </authorList>
    </citation>
    <scope>NUCLEOTIDE SEQUENCE [LARGE SCALE GENOMIC DNA]</scope>
</reference>
<dbReference type="AlphaFoldDB" id="A0A2M7VZM9"/>
<protein>
    <recommendedName>
        <fullName evidence="2">Anticodon-binding domain-containing protein</fullName>
    </recommendedName>
</protein>
<dbReference type="GO" id="GO:0006418">
    <property type="term" value="P:tRNA aminoacylation for protein translation"/>
    <property type="evidence" value="ECO:0007669"/>
    <property type="project" value="UniProtKB-ARBA"/>
</dbReference>
<accession>A0A2M7VZM9</accession>
<dbReference type="Pfam" id="PF03129">
    <property type="entry name" value="HGTP_anticodon"/>
    <property type="match status" value="1"/>
</dbReference>
<sequence length="63" mass="6916">MGPDMALKAQMAYALNQGIRYVIFVGQTEAQDGTVQVKDTSTRKQEQVAVSMLAQTIRSKIQA</sequence>
<dbReference type="InterPro" id="IPR036621">
    <property type="entry name" value="Anticodon-bd_dom_sf"/>
</dbReference>
<keyword evidence="1" id="KW-0436">Ligase</keyword>
<feature type="domain" description="Anticodon-binding" evidence="2">
    <location>
        <begin position="6"/>
        <end position="59"/>
    </location>
</feature>
<comment type="caution">
    <text evidence="3">The sequence shown here is derived from an EMBL/GenBank/DDBJ whole genome shotgun (WGS) entry which is preliminary data.</text>
</comment>
<proteinExistence type="predicted"/>
<dbReference type="EMBL" id="PFPX01000033">
    <property type="protein sequence ID" value="PJA10058.1"/>
    <property type="molecule type" value="Genomic_DNA"/>
</dbReference>
<dbReference type="SUPFAM" id="SSF52954">
    <property type="entry name" value="Class II aaRS ABD-related"/>
    <property type="match status" value="1"/>
</dbReference>
<dbReference type="Proteomes" id="UP000228743">
    <property type="component" value="Unassembled WGS sequence"/>
</dbReference>
<organism evidence="3 4">
    <name type="scientific">Candidatus Falkowbacteria bacterium CG_4_10_14_0_2_um_filter_41_15</name>
    <dbReference type="NCBI Taxonomy" id="1974554"/>
    <lineage>
        <taxon>Bacteria</taxon>
        <taxon>Candidatus Falkowiibacteriota</taxon>
    </lineage>
</organism>
<keyword evidence="1" id="KW-0030">Aminoacyl-tRNA synthetase</keyword>
<evidence type="ECO:0000313" key="3">
    <source>
        <dbReference type="EMBL" id="PJA10058.1"/>
    </source>
</evidence>
<dbReference type="InterPro" id="IPR004154">
    <property type="entry name" value="Anticodon-bd"/>
</dbReference>
<gene>
    <name evidence="3" type="ORF">COX68_01355</name>
</gene>
<evidence type="ECO:0000259" key="2">
    <source>
        <dbReference type="Pfam" id="PF03129"/>
    </source>
</evidence>